<keyword evidence="1" id="KW-0620">Polyamine biosynthesis</keyword>
<dbReference type="Gene3D" id="3.40.50.150">
    <property type="entry name" value="Vaccinia Virus protein VP39"/>
    <property type="match status" value="1"/>
</dbReference>
<keyword evidence="3" id="KW-1185">Reference proteome</keyword>
<evidence type="ECO:0000256" key="1">
    <source>
        <dbReference type="ARBA" id="ARBA00023115"/>
    </source>
</evidence>
<name>A0ABM7RAW6_9BACT</name>
<gene>
    <name evidence="2" type="ORF">HAHE_13830</name>
</gene>
<dbReference type="Proteomes" id="UP001374893">
    <property type="component" value="Chromosome"/>
</dbReference>
<evidence type="ECO:0000313" key="2">
    <source>
        <dbReference type="EMBL" id="BCX47475.1"/>
    </source>
</evidence>
<dbReference type="InterPro" id="IPR029063">
    <property type="entry name" value="SAM-dependent_MTases_sf"/>
</dbReference>
<sequence>MVAGVKPYVQLAEARLADGTVFSLHKHDGRFYLKNDGRELMSTRMTYSEQLMAELGCAGIADGRSGRPAHPRVLIGGLGMGFTLKRALEVVGHPATIEVAELMPEIVEWNRTFLSEHNGPVLEDERTRVFQGDLFECLAKYGKHSLDVLLVDIDDGPDMLITEGNSRLYTPSFFSKVREVLKPEGCAAYWMAHPTPAFEKKLVRAGFRVEAHPAKPHEKSKKPRHCIYVARSK</sequence>
<accession>A0ABM7RAW6</accession>
<protein>
    <submittedName>
        <fullName evidence="2">Spermidine synthase</fullName>
    </submittedName>
</protein>
<organism evidence="2 3">
    <name type="scientific">Haloferula helveola</name>
    <dbReference type="NCBI Taxonomy" id="490095"/>
    <lineage>
        <taxon>Bacteria</taxon>
        <taxon>Pseudomonadati</taxon>
        <taxon>Verrucomicrobiota</taxon>
        <taxon>Verrucomicrobiia</taxon>
        <taxon>Verrucomicrobiales</taxon>
        <taxon>Verrucomicrobiaceae</taxon>
        <taxon>Haloferula</taxon>
    </lineage>
</organism>
<dbReference type="SUPFAM" id="SSF53335">
    <property type="entry name" value="S-adenosyl-L-methionine-dependent methyltransferases"/>
    <property type="match status" value="1"/>
</dbReference>
<evidence type="ECO:0000313" key="3">
    <source>
        <dbReference type="Proteomes" id="UP001374893"/>
    </source>
</evidence>
<reference evidence="2 3" key="1">
    <citation type="submission" date="2021-06" db="EMBL/GenBank/DDBJ databases">
        <title>Complete genome of Haloferula helveola possessing various polysaccharide degrading enzymes.</title>
        <authorList>
            <person name="Takami H."/>
            <person name="Huang C."/>
            <person name="Hamasaki K."/>
        </authorList>
    </citation>
    <scope>NUCLEOTIDE SEQUENCE [LARGE SCALE GENOMIC DNA]</scope>
    <source>
        <strain evidence="2 3">CN-1</strain>
    </source>
</reference>
<dbReference type="PANTHER" id="PTHR43317:SF3">
    <property type="entry name" value="BLR2883 PROTEIN"/>
    <property type="match status" value="1"/>
</dbReference>
<dbReference type="EMBL" id="AP024702">
    <property type="protein sequence ID" value="BCX47475.1"/>
    <property type="molecule type" value="Genomic_DNA"/>
</dbReference>
<dbReference type="Pfam" id="PF01564">
    <property type="entry name" value="Spermine_synth"/>
    <property type="match status" value="1"/>
</dbReference>
<proteinExistence type="predicted"/>
<dbReference type="PANTHER" id="PTHR43317">
    <property type="entry name" value="THERMOSPERMINE SYNTHASE ACAULIS5"/>
    <property type="match status" value="1"/>
</dbReference>